<dbReference type="AlphaFoldDB" id="H8FWI6"/>
<organism evidence="2 3">
    <name type="scientific">Magnetospirillum molischianum DSM 120</name>
    <dbReference type="NCBI Taxonomy" id="1150626"/>
    <lineage>
        <taxon>Bacteria</taxon>
        <taxon>Pseudomonadati</taxon>
        <taxon>Pseudomonadota</taxon>
        <taxon>Alphaproteobacteria</taxon>
        <taxon>Rhodospirillales</taxon>
        <taxon>Rhodospirillaceae</taxon>
        <taxon>Magnetospirillum</taxon>
    </lineage>
</organism>
<evidence type="ECO:0000313" key="3">
    <source>
        <dbReference type="Proteomes" id="UP000004169"/>
    </source>
</evidence>
<evidence type="ECO:0000313" key="2">
    <source>
        <dbReference type="EMBL" id="CCG42724.1"/>
    </source>
</evidence>
<comment type="caution">
    <text evidence="2">The sequence shown here is derived from an EMBL/GenBank/DDBJ whole genome shotgun (WGS) entry which is preliminary data.</text>
</comment>
<sequence>MAASRHRPQGSDPAPLSGLNGGRHVEAWQVARPHPGPHRHHRQSRPRPRPRPRSRRLCRGLSSGLRPGRGRRRPDPADAGGVPRQRSGVCPRARQDGAITADAVEPARLRGGREKPPGNLRLATGTPQEGMGEERGSRARCSMDRKSVHLISLSEFLRPALCRSRPGSGGVQGIHPVRAPFSALA</sequence>
<gene>
    <name evidence="2" type="ORF">PHAMO_420006</name>
</gene>
<keyword evidence="3" id="KW-1185">Reference proteome</keyword>
<feature type="region of interest" description="Disordered" evidence="1">
    <location>
        <begin position="1"/>
        <end position="142"/>
    </location>
</feature>
<accession>H8FWI6</accession>
<feature type="compositionally biased region" description="Basic residues" evidence="1">
    <location>
        <begin position="35"/>
        <end position="58"/>
    </location>
</feature>
<reference evidence="2 3" key="1">
    <citation type="journal article" date="2012" name="J. Bacteriol.">
        <title>Draft Genome Sequence of the Purple Photosynthetic Bacterium Phaeospirillum molischianum DSM120, a Particularly Versatile Bacterium.</title>
        <authorList>
            <person name="Duquesne K."/>
            <person name="Prima V."/>
            <person name="Ji B."/>
            <person name="Rouy Z."/>
            <person name="Medigue C."/>
            <person name="Talla E."/>
            <person name="Sturgis J.N."/>
        </authorList>
    </citation>
    <scope>NUCLEOTIDE SEQUENCE [LARGE SCALE GENOMIC DNA]</scope>
    <source>
        <strain evidence="3">DSM120</strain>
    </source>
</reference>
<name>H8FWI6_MAGML</name>
<dbReference type="Proteomes" id="UP000004169">
    <property type="component" value="Unassembled WGS sequence"/>
</dbReference>
<dbReference type="EMBL" id="CAHP01000037">
    <property type="protein sequence ID" value="CCG42724.1"/>
    <property type="molecule type" value="Genomic_DNA"/>
</dbReference>
<proteinExistence type="predicted"/>
<evidence type="ECO:0000256" key="1">
    <source>
        <dbReference type="SAM" id="MobiDB-lite"/>
    </source>
</evidence>
<protein>
    <submittedName>
        <fullName evidence="2">Uncharacterized protein</fullName>
    </submittedName>
</protein>
<feature type="compositionally biased region" description="Basic and acidic residues" evidence="1">
    <location>
        <begin position="132"/>
        <end position="142"/>
    </location>
</feature>
<feature type="compositionally biased region" description="Basic and acidic residues" evidence="1">
    <location>
        <begin position="105"/>
        <end position="116"/>
    </location>
</feature>